<keyword evidence="3" id="KW-1185">Reference proteome</keyword>
<evidence type="ECO:0000256" key="1">
    <source>
        <dbReference type="SAM" id="MobiDB-lite"/>
    </source>
</evidence>
<name>A0AAV3XW26_9GAST</name>
<gene>
    <name evidence="2" type="ORF">PoB_000084200</name>
</gene>
<organism evidence="2 3">
    <name type="scientific">Plakobranchus ocellatus</name>
    <dbReference type="NCBI Taxonomy" id="259542"/>
    <lineage>
        <taxon>Eukaryota</taxon>
        <taxon>Metazoa</taxon>
        <taxon>Spiralia</taxon>
        <taxon>Lophotrochozoa</taxon>
        <taxon>Mollusca</taxon>
        <taxon>Gastropoda</taxon>
        <taxon>Heterobranchia</taxon>
        <taxon>Euthyneura</taxon>
        <taxon>Panpulmonata</taxon>
        <taxon>Sacoglossa</taxon>
        <taxon>Placobranchoidea</taxon>
        <taxon>Plakobranchidae</taxon>
        <taxon>Plakobranchus</taxon>
    </lineage>
</organism>
<accession>A0AAV3XW26</accession>
<dbReference type="AlphaFoldDB" id="A0AAV3XW26"/>
<comment type="caution">
    <text evidence="2">The sequence shown here is derived from an EMBL/GenBank/DDBJ whole genome shotgun (WGS) entry which is preliminary data.</text>
</comment>
<feature type="region of interest" description="Disordered" evidence="1">
    <location>
        <begin position="1"/>
        <end position="27"/>
    </location>
</feature>
<feature type="region of interest" description="Disordered" evidence="1">
    <location>
        <begin position="81"/>
        <end position="120"/>
    </location>
</feature>
<proteinExistence type="predicted"/>
<sequence>MADSTRSKKIGKHLNDLGLSSLSSDNDSRDIREHYFLERLLQSSEVGSDLEMEEEINERTQVEPRPYQTIELSLALEVHNNAISGSRASVRPRRQWRGSNPRQRGSWRSLATEPPTPRLG</sequence>
<evidence type="ECO:0000313" key="3">
    <source>
        <dbReference type="Proteomes" id="UP000735302"/>
    </source>
</evidence>
<dbReference type="Proteomes" id="UP000735302">
    <property type="component" value="Unassembled WGS sequence"/>
</dbReference>
<evidence type="ECO:0000313" key="2">
    <source>
        <dbReference type="EMBL" id="GFN74336.1"/>
    </source>
</evidence>
<reference evidence="2 3" key="1">
    <citation type="journal article" date="2021" name="Elife">
        <title>Chloroplast acquisition without the gene transfer in kleptoplastic sea slugs, Plakobranchus ocellatus.</title>
        <authorList>
            <person name="Maeda T."/>
            <person name="Takahashi S."/>
            <person name="Yoshida T."/>
            <person name="Shimamura S."/>
            <person name="Takaki Y."/>
            <person name="Nagai Y."/>
            <person name="Toyoda A."/>
            <person name="Suzuki Y."/>
            <person name="Arimoto A."/>
            <person name="Ishii H."/>
            <person name="Satoh N."/>
            <person name="Nishiyama T."/>
            <person name="Hasebe M."/>
            <person name="Maruyama T."/>
            <person name="Minagawa J."/>
            <person name="Obokata J."/>
            <person name="Shigenobu S."/>
        </authorList>
    </citation>
    <scope>NUCLEOTIDE SEQUENCE [LARGE SCALE GENOMIC DNA]</scope>
</reference>
<feature type="compositionally biased region" description="Low complexity" evidence="1">
    <location>
        <begin position="16"/>
        <end position="25"/>
    </location>
</feature>
<protein>
    <submittedName>
        <fullName evidence="2">Uncharacterized protein</fullName>
    </submittedName>
</protein>
<dbReference type="EMBL" id="BLXT01000089">
    <property type="protein sequence ID" value="GFN74336.1"/>
    <property type="molecule type" value="Genomic_DNA"/>
</dbReference>